<name>A0A927D0I1_9BACI</name>
<dbReference type="RefSeq" id="WP_190998755.1">
    <property type="nucleotide sequence ID" value="NZ_JACXSI010000030.1"/>
</dbReference>
<accession>A0A927D0I1</accession>
<dbReference type="SUPFAM" id="SSF50249">
    <property type="entry name" value="Nucleic acid-binding proteins"/>
    <property type="match status" value="1"/>
</dbReference>
<dbReference type="InterPro" id="IPR052513">
    <property type="entry name" value="Thioester_dehydratase-like"/>
</dbReference>
<feature type="domain" description="Beta-ketoacyl-[acyl-carrier-protein] synthase III C-terminal" evidence="3">
    <location>
        <begin position="204"/>
        <end position="284"/>
    </location>
</feature>
<dbReference type="InterPro" id="IPR013747">
    <property type="entry name" value="ACP_syn_III_C"/>
</dbReference>
<feature type="domain" description="ChsH2 rubredoxin-like zinc ribbon" evidence="4">
    <location>
        <begin position="354"/>
        <end position="379"/>
    </location>
</feature>
<dbReference type="PANTHER" id="PTHR34075">
    <property type="entry name" value="BLR3430 PROTEIN"/>
    <property type="match status" value="1"/>
</dbReference>
<dbReference type="CDD" id="cd00827">
    <property type="entry name" value="init_cond_enzymes"/>
    <property type="match status" value="1"/>
</dbReference>
<sequence length="471" mass="51756">MKGIVSYGAYIPYNRLQRKKIGEFFGKPVFGGEKAVAGYDEDSVSMGVQAALDCLKNSDTSEIAAVYFTTVSAPYKEKGSIATIAGALQLNDNIQGIEATSSLRSGTSSLLLARENERTLIISADCRTSAPKGQNEQWFGDGAAAFLIGSGSDVIAKIIDYKTMQGEIISQWRNETEPFTQNWEERFGTTTFLKQVKQTVTPFLEKNNCTADAINKVILSGPGTRAHIQAASALGFQNNQVQDPLLNSIGAAGTAHISMMLIAALETAKPGDKLLIIAFAEGLDVILVEVTDAIEKLQNRKGIQGYLDIKNNETSYSDYLRWKNLLRVEPPRRPDIDRPSAPALYRGYQQNLSFTGSKCRECGTPQFPKQRVCAQCHAKDQMEDYRFIGQSAKVATYTIDYLAASPAPPMIVAVIDFDNGGRVICELTDCNPKEVEIGMDVEMTFRRLYVASGISNYFWKARPVRIKGGEK</sequence>
<evidence type="ECO:0000313" key="5">
    <source>
        <dbReference type="EMBL" id="MBD3109215.1"/>
    </source>
</evidence>
<evidence type="ECO:0000256" key="1">
    <source>
        <dbReference type="ARBA" id="ARBA00022679"/>
    </source>
</evidence>
<evidence type="ECO:0000259" key="3">
    <source>
        <dbReference type="Pfam" id="PF08541"/>
    </source>
</evidence>
<reference evidence="5" key="1">
    <citation type="submission" date="2020-09" db="EMBL/GenBank/DDBJ databases">
        <title>Bacillus faecalis sp. nov., a moderately halophilic bacterium isolated from cow faeces.</title>
        <authorList>
            <person name="Jiang L."/>
            <person name="Lee J."/>
        </authorList>
    </citation>
    <scope>NUCLEOTIDE SEQUENCE</scope>
    <source>
        <strain evidence="5">AGMB 02131</strain>
    </source>
</reference>
<keyword evidence="6" id="KW-1185">Reference proteome</keyword>
<evidence type="ECO:0000313" key="6">
    <source>
        <dbReference type="Proteomes" id="UP000602076"/>
    </source>
</evidence>
<dbReference type="Pfam" id="PF12172">
    <property type="entry name" value="zf-ChsH2"/>
    <property type="match status" value="1"/>
</dbReference>
<dbReference type="InterPro" id="IPR012340">
    <property type="entry name" value="NA-bd_OB-fold"/>
</dbReference>
<dbReference type="AlphaFoldDB" id="A0A927D0I1"/>
<dbReference type="Pfam" id="PF08541">
    <property type="entry name" value="ACP_syn_III_C"/>
    <property type="match status" value="1"/>
</dbReference>
<organism evidence="5 6">
    <name type="scientific">Peribacillus faecalis</name>
    <dbReference type="NCBI Taxonomy" id="2772559"/>
    <lineage>
        <taxon>Bacteria</taxon>
        <taxon>Bacillati</taxon>
        <taxon>Bacillota</taxon>
        <taxon>Bacilli</taxon>
        <taxon>Bacillales</taxon>
        <taxon>Bacillaceae</taxon>
        <taxon>Peribacillus</taxon>
    </lineage>
</organism>
<dbReference type="Proteomes" id="UP000602076">
    <property type="component" value="Unassembled WGS sequence"/>
</dbReference>
<proteinExistence type="predicted"/>
<dbReference type="Gene3D" id="3.40.47.10">
    <property type="match status" value="1"/>
</dbReference>
<feature type="domain" description="ChsH2 C-terminal OB-fold" evidence="2">
    <location>
        <begin position="388"/>
        <end position="446"/>
    </location>
</feature>
<dbReference type="PANTHER" id="PTHR34075:SF5">
    <property type="entry name" value="BLR3430 PROTEIN"/>
    <property type="match status" value="1"/>
</dbReference>
<gene>
    <name evidence="5" type="ORF">IEO70_12740</name>
</gene>
<evidence type="ECO:0000259" key="4">
    <source>
        <dbReference type="Pfam" id="PF12172"/>
    </source>
</evidence>
<dbReference type="EMBL" id="JACXSI010000030">
    <property type="protein sequence ID" value="MBD3109215.1"/>
    <property type="molecule type" value="Genomic_DNA"/>
</dbReference>
<evidence type="ECO:0000259" key="2">
    <source>
        <dbReference type="Pfam" id="PF01796"/>
    </source>
</evidence>
<dbReference type="InterPro" id="IPR016039">
    <property type="entry name" value="Thiolase-like"/>
</dbReference>
<protein>
    <submittedName>
        <fullName evidence="5">Hydroxymethylglutaryl-CoA synthase family protein</fullName>
    </submittedName>
</protein>
<dbReference type="Pfam" id="PF01796">
    <property type="entry name" value="OB_ChsH2_C"/>
    <property type="match status" value="1"/>
</dbReference>
<dbReference type="InterPro" id="IPR022002">
    <property type="entry name" value="ChsH2_Znr"/>
</dbReference>
<dbReference type="InterPro" id="IPR002878">
    <property type="entry name" value="ChsH2_C"/>
</dbReference>
<dbReference type="GO" id="GO:0016746">
    <property type="term" value="F:acyltransferase activity"/>
    <property type="evidence" value="ECO:0007669"/>
    <property type="project" value="InterPro"/>
</dbReference>
<keyword evidence="1" id="KW-0808">Transferase</keyword>
<comment type="caution">
    <text evidence="5">The sequence shown here is derived from an EMBL/GenBank/DDBJ whole genome shotgun (WGS) entry which is preliminary data.</text>
</comment>
<dbReference type="SUPFAM" id="SSF53901">
    <property type="entry name" value="Thiolase-like"/>
    <property type="match status" value="2"/>
</dbReference>